<dbReference type="GO" id="GO:0004364">
    <property type="term" value="F:glutathione transferase activity"/>
    <property type="evidence" value="ECO:0007669"/>
    <property type="project" value="UniProtKB-EC"/>
</dbReference>
<dbReference type="SUPFAM" id="SSF47616">
    <property type="entry name" value="GST C-terminal domain-like"/>
    <property type="match status" value="1"/>
</dbReference>
<dbReference type="Proteomes" id="UP000245207">
    <property type="component" value="Unassembled WGS sequence"/>
</dbReference>
<dbReference type="Gene3D" id="1.20.1050.10">
    <property type="match status" value="1"/>
</dbReference>
<protein>
    <recommendedName>
        <fullName evidence="2">glutathione transferase</fullName>
        <ecNumber evidence="2">2.5.1.18</ecNumber>
    </recommendedName>
</protein>
<dbReference type="PANTHER" id="PTHR44750:SF1">
    <property type="entry name" value="GLUTATHIONE S-TRANSFERASE T1-RELATED"/>
    <property type="match status" value="1"/>
</dbReference>
<evidence type="ECO:0000259" key="6">
    <source>
        <dbReference type="PROSITE" id="PS50405"/>
    </source>
</evidence>
<evidence type="ECO:0000313" key="8">
    <source>
        <dbReference type="Proteomes" id="UP000245207"/>
    </source>
</evidence>
<comment type="similarity">
    <text evidence="1">Belongs to the GST superfamily. Theta family.</text>
</comment>
<dbReference type="EMBL" id="PKPP01008778">
    <property type="protein sequence ID" value="PWA49796.1"/>
    <property type="molecule type" value="Genomic_DNA"/>
</dbReference>
<proteinExistence type="inferred from homology"/>
<dbReference type="EC" id="2.5.1.18" evidence="2"/>
<reference evidence="7 8" key="1">
    <citation type="journal article" date="2018" name="Mol. Plant">
        <title>The genome of Artemisia annua provides insight into the evolution of Asteraceae family and artemisinin biosynthesis.</title>
        <authorList>
            <person name="Shen Q."/>
            <person name="Zhang L."/>
            <person name="Liao Z."/>
            <person name="Wang S."/>
            <person name="Yan T."/>
            <person name="Shi P."/>
            <person name="Liu M."/>
            <person name="Fu X."/>
            <person name="Pan Q."/>
            <person name="Wang Y."/>
            <person name="Lv Z."/>
            <person name="Lu X."/>
            <person name="Zhang F."/>
            <person name="Jiang W."/>
            <person name="Ma Y."/>
            <person name="Chen M."/>
            <person name="Hao X."/>
            <person name="Li L."/>
            <person name="Tang Y."/>
            <person name="Lv G."/>
            <person name="Zhou Y."/>
            <person name="Sun X."/>
            <person name="Brodelius P.E."/>
            <person name="Rose J.K.C."/>
            <person name="Tang K."/>
        </authorList>
    </citation>
    <scope>NUCLEOTIDE SEQUENCE [LARGE SCALE GENOMIC DNA]</scope>
    <source>
        <strain evidence="8">cv. Huhao1</strain>
        <tissue evidence="7">Leaf</tissue>
    </source>
</reference>
<gene>
    <name evidence="7" type="ORF">CTI12_AA478320</name>
</gene>
<dbReference type="OrthoDB" id="422574at2759"/>
<dbReference type="GO" id="GO:0009407">
    <property type="term" value="P:toxin catabolic process"/>
    <property type="evidence" value="ECO:0007669"/>
    <property type="project" value="UniProtKB-ARBA"/>
</dbReference>
<evidence type="ECO:0000313" key="7">
    <source>
        <dbReference type="EMBL" id="PWA49796.1"/>
    </source>
</evidence>
<keyword evidence="4 7" id="KW-0808">Transferase</keyword>
<dbReference type="PROSITE" id="PS50405">
    <property type="entry name" value="GST_CTER"/>
    <property type="match status" value="1"/>
</dbReference>
<organism evidence="7 8">
    <name type="scientific">Artemisia annua</name>
    <name type="common">Sweet wormwood</name>
    <dbReference type="NCBI Taxonomy" id="35608"/>
    <lineage>
        <taxon>Eukaryota</taxon>
        <taxon>Viridiplantae</taxon>
        <taxon>Streptophyta</taxon>
        <taxon>Embryophyta</taxon>
        <taxon>Tracheophyta</taxon>
        <taxon>Spermatophyta</taxon>
        <taxon>Magnoliopsida</taxon>
        <taxon>eudicotyledons</taxon>
        <taxon>Gunneridae</taxon>
        <taxon>Pentapetalae</taxon>
        <taxon>asterids</taxon>
        <taxon>campanulids</taxon>
        <taxon>Asterales</taxon>
        <taxon>Asteraceae</taxon>
        <taxon>Asteroideae</taxon>
        <taxon>Anthemideae</taxon>
        <taxon>Artemisiinae</taxon>
        <taxon>Artemisia</taxon>
    </lineage>
</organism>
<sequence>MRPPYYYRSHSLHHLAFIPIHHLVECEIKTQILRFERFEELQNREKHVAENFVIGFHNLPVLFSSSATCNVMVSYLEFERNWQYPSDLIERSKVHSVLDWHHGNLRRGSVGVLVSTIFGPLKGVPSSPQAIEESEKALAKSLSIIEDFWLKDGPFLVGRSQPSIADLNLVSEVMELELLDKKQHERIFSPFKKVVKWVEDTRSATAPYFDEVHEKLFKSKIGIQESLAAVSRNLCESVTSHKSSISVSCDMLRLLGYKEEVMFYHFKIPNTSLDDGLRPLITDTDVKEMIKHIGTFKVIEVFIELWLTVFPNPLSQTEGKTKSGVVEVTEPKSKTLQKLPLRKKNL</sequence>
<dbReference type="InterPro" id="IPR010987">
    <property type="entry name" value="Glutathione-S-Trfase_C-like"/>
</dbReference>
<evidence type="ECO:0000256" key="5">
    <source>
        <dbReference type="ARBA" id="ARBA00047960"/>
    </source>
</evidence>
<dbReference type="FunFam" id="1.20.1050.10:FF:000039">
    <property type="entry name" value="Glutathione S-transferase theta-1"/>
    <property type="match status" value="1"/>
</dbReference>
<evidence type="ECO:0000256" key="2">
    <source>
        <dbReference type="ARBA" id="ARBA00012452"/>
    </source>
</evidence>
<name>A0A2U1LLC2_ARTAN</name>
<dbReference type="STRING" id="35608.A0A2U1LLC2"/>
<dbReference type="AlphaFoldDB" id="A0A2U1LLC2"/>
<dbReference type="PANTHER" id="PTHR44750">
    <property type="entry name" value="GLUTATHIONE S-TRANSFERASE T1-RELATED"/>
    <property type="match status" value="1"/>
</dbReference>
<feature type="domain" description="GST C-terminal" evidence="6">
    <location>
        <begin position="87"/>
        <end position="221"/>
    </location>
</feature>
<dbReference type="InterPro" id="IPR043377">
    <property type="entry name" value="GSTT1/2/3"/>
</dbReference>
<keyword evidence="8" id="KW-1185">Reference proteome</keyword>
<evidence type="ECO:0000256" key="3">
    <source>
        <dbReference type="ARBA" id="ARBA00022575"/>
    </source>
</evidence>
<comment type="caution">
    <text evidence="7">The sequence shown here is derived from an EMBL/GenBank/DDBJ whole genome shotgun (WGS) entry which is preliminary data.</text>
</comment>
<dbReference type="InterPro" id="IPR036282">
    <property type="entry name" value="Glutathione-S-Trfase_C_sf"/>
</dbReference>
<evidence type="ECO:0000256" key="4">
    <source>
        <dbReference type="ARBA" id="ARBA00022679"/>
    </source>
</evidence>
<comment type="catalytic activity">
    <reaction evidence="5">
        <text>RX + glutathione = an S-substituted glutathione + a halide anion + H(+)</text>
        <dbReference type="Rhea" id="RHEA:16437"/>
        <dbReference type="ChEBI" id="CHEBI:15378"/>
        <dbReference type="ChEBI" id="CHEBI:16042"/>
        <dbReference type="ChEBI" id="CHEBI:17792"/>
        <dbReference type="ChEBI" id="CHEBI:57925"/>
        <dbReference type="ChEBI" id="CHEBI:90779"/>
        <dbReference type="EC" id="2.5.1.18"/>
    </reaction>
</comment>
<accession>A0A2U1LLC2</accession>
<keyword evidence="3" id="KW-0216">Detoxification</keyword>
<evidence type="ECO:0000256" key="1">
    <source>
        <dbReference type="ARBA" id="ARBA00009899"/>
    </source>
</evidence>